<reference evidence="1" key="1">
    <citation type="submission" date="2021-01" db="EMBL/GenBank/DDBJ databases">
        <authorList>
            <consortium name="Genoscope - CEA"/>
            <person name="William W."/>
        </authorList>
    </citation>
    <scope>NUCLEOTIDE SEQUENCE</scope>
</reference>
<name>A0A8S1YJQ4_9CILI</name>
<evidence type="ECO:0000313" key="2">
    <source>
        <dbReference type="Proteomes" id="UP000689195"/>
    </source>
</evidence>
<dbReference type="AlphaFoldDB" id="A0A8S1YJQ4"/>
<gene>
    <name evidence="1" type="ORF">PPENT_87.1.T1870010</name>
</gene>
<dbReference type="Proteomes" id="UP000689195">
    <property type="component" value="Unassembled WGS sequence"/>
</dbReference>
<sequence>MYDLAYPKTHEIKMIRAQECCCYQFYFLKWIKKQFNGWNKNLIIQVATQNIQFKCLTTSIPI</sequence>
<accession>A0A8S1YJQ4</accession>
<comment type="caution">
    <text evidence="1">The sequence shown here is derived from an EMBL/GenBank/DDBJ whole genome shotgun (WGS) entry which is preliminary data.</text>
</comment>
<organism evidence="1 2">
    <name type="scientific">Paramecium pentaurelia</name>
    <dbReference type="NCBI Taxonomy" id="43138"/>
    <lineage>
        <taxon>Eukaryota</taxon>
        <taxon>Sar</taxon>
        <taxon>Alveolata</taxon>
        <taxon>Ciliophora</taxon>
        <taxon>Intramacronucleata</taxon>
        <taxon>Oligohymenophorea</taxon>
        <taxon>Peniculida</taxon>
        <taxon>Parameciidae</taxon>
        <taxon>Paramecium</taxon>
    </lineage>
</organism>
<evidence type="ECO:0000313" key="1">
    <source>
        <dbReference type="EMBL" id="CAD8213813.1"/>
    </source>
</evidence>
<protein>
    <submittedName>
        <fullName evidence="1">Uncharacterized protein</fullName>
    </submittedName>
</protein>
<dbReference type="EMBL" id="CAJJDO010000187">
    <property type="protein sequence ID" value="CAD8213813.1"/>
    <property type="molecule type" value="Genomic_DNA"/>
</dbReference>
<proteinExistence type="predicted"/>
<keyword evidence="2" id="KW-1185">Reference proteome</keyword>